<evidence type="ECO:0000313" key="4">
    <source>
        <dbReference type="Proteomes" id="UP000317835"/>
    </source>
</evidence>
<organism evidence="3 4">
    <name type="scientific">Tautonia plasticadhaerens</name>
    <dbReference type="NCBI Taxonomy" id="2527974"/>
    <lineage>
        <taxon>Bacteria</taxon>
        <taxon>Pseudomonadati</taxon>
        <taxon>Planctomycetota</taxon>
        <taxon>Planctomycetia</taxon>
        <taxon>Isosphaerales</taxon>
        <taxon>Isosphaeraceae</taxon>
        <taxon>Tautonia</taxon>
    </lineage>
</organism>
<protein>
    <recommendedName>
        <fullName evidence="5">Lipoprotein</fullName>
    </recommendedName>
</protein>
<evidence type="ECO:0000256" key="2">
    <source>
        <dbReference type="SAM" id="Phobius"/>
    </source>
</evidence>
<evidence type="ECO:0000256" key="1">
    <source>
        <dbReference type="SAM" id="MobiDB-lite"/>
    </source>
</evidence>
<keyword evidence="4" id="KW-1185">Reference proteome</keyword>
<evidence type="ECO:0000313" key="3">
    <source>
        <dbReference type="EMBL" id="QDV35166.1"/>
    </source>
</evidence>
<dbReference type="EMBL" id="CP036426">
    <property type="protein sequence ID" value="QDV35166.1"/>
    <property type="molecule type" value="Genomic_DNA"/>
</dbReference>
<gene>
    <name evidence="3" type="ORF">ElP_30690</name>
</gene>
<keyword evidence="2" id="KW-0472">Membrane</keyword>
<dbReference type="Proteomes" id="UP000317835">
    <property type="component" value="Chromosome"/>
</dbReference>
<name>A0A518H2U7_9BACT</name>
<feature type="transmembrane region" description="Helical" evidence="2">
    <location>
        <begin position="35"/>
        <end position="57"/>
    </location>
</feature>
<dbReference type="AlphaFoldDB" id="A0A518H2U7"/>
<evidence type="ECO:0008006" key="5">
    <source>
        <dbReference type="Google" id="ProtNLM"/>
    </source>
</evidence>
<keyword evidence="2" id="KW-0812">Transmembrane</keyword>
<reference evidence="3 4" key="1">
    <citation type="submission" date="2019-02" db="EMBL/GenBank/DDBJ databases">
        <title>Deep-cultivation of Planctomycetes and their phenomic and genomic characterization uncovers novel biology.</title>
        <authorList>
            <person name="Wiegand S."/>
            <person name="Jogler M."/>
            <person name="Boedeker C."/>
            <person name="Pinto D."/>
            <person name="Vollmers J."/>
            <person name="Rivas-Marin E."/>
            <person name="Kohn T."/>
            <person name="Peeters S.H."/>
            <person name="Heuer A."/>
            <person name="Rast P."/>
            <person name="Oberbeckmann S."/>
            <person name="Bunk B."/>
            <person name="Jeske O."/>
            <person name="Meyerdierks A."/>
            <person name="Storesund J.E."/>
            <person name="Kallscheuer N."/>
            <person name="Luecker S."/>
            <person name="Lage O.M."/>
            <person name="Pohl T."/>
            <person name="Merkel B.J."/>
            <person name="Hornburger P."/>
            <person name="Mueller R.-W."/>
            <person name="Bruemmer F."/>
            <person name="Labrenz M."/>
            <person name="Spormann A.M."/>
            <person name="Op den Camp H."/>
            <person name="Overmann J."/>
            <person name="Amann R."/>
            <person name="Jetten M.S.M."/>
            <person name="Mascher T."/>
            <person name="Medema M.H."/>
            <person name="Devos D.P."/>
            <person name="Kaster A.-K."/>
            <person name="Ovreas L."/>
            <person name="Rohde M."/>
            <person name="Galperin M.Y."/>
            <person name="Jogler C."/>
        </authorList>
    </citation>
    <scope>NUCLEOTIDE SEQUENCE [LARGE SCALE GENOMIC DNA]</scope>
    <source>
        <strain evidence="3 4">ElP</strain>
    </source>
</reference>
<sequence>MGRMVLIVAAGWAALLCGCFVLGLGPGGGGGHGAIGWGATAAGVLVHASAVAVLRVVGRRVRGAERSHPPASPGGRFGPRAARNADRVVPIAGSAPLLLLLAALTGPTARPTPPGEAGLGHLALCSVALGFNLAALAIEVVSIRSQLRLLRDASSPADPPGPTPDRRSVAPGTSPGRPP</sequence>
<proteinExistence type="predicted"/>
<keyword evidence="2" id="KW-1133">Transmembrane helix</keyword>
<feature type="transmembrane region" description="Helical" evidence="2">
    <location>
        <begin position="88"/>
        <end position="106"/>
    </location>
</feature>
<feature type="transmembrane region" description="Helical" evidence="2">
    <location>
        <begin position="118"/>
        <end position="141"/>
    </location>
</feature>
<accession>A0A518H2U7</accession>
<feature type="region of interest" description="Disordered" evidence="1">
    <location>
        <begin position="152"/>
        <end position="179"/>
    </location>
</feature>
<dbReference type="KEGG" id="tpla:ElP_30690"/>
<dbReference type="PROSITE" id="PS51257">
    <property type="entry name" value="PROKAR_LIPOPROTEIN"/>
    <property type="match status" value="1"/>
</dbReference>
<dbReference type="RefSeq" id="WP_145270576.1">
    <property type="nucleotide sequence ID" value="NZ_CP036426.1"/>
</dbReference>